<accession>A0A3S2VND8</accession>
<comment type="caution">
    <text evidence="2">The sequence shown here is derived from an EMBL/GenBank/DDBJ whole genome shotgun (WGS) entry which is preliminary data.</text>
</comment>
<keyword evidence="3" id="KW-1185">Reference proteome</keyword>
<feature type="transmembrane region" description="Helical" evidence="1">
    <location>
        <begin position="132"/>
        <end position="153"/>
    </location>
</feature>
<keyword evidence="1" id="KW-1133">Transmembrane helix</keyword>
<feature type="transmembrane region" description="Helical" evidence="1">
    <location>
        <begin position="6"/>
        <end position="30"/>
    </location>
</feature>
<organism evidence="2 3">
    <name type="scientific">Mucilaginibacter limnophilus</name>
    <dbReference type="NCBI Taxonomy" id="1932778"/>
    <lineage>
        <taxon>Bacteria</taxon>
        <taxon>Pseudomonadati</taxon>
        <taxon>Bacteroidota</taxon>
        <taxon>Sphingobacteriia</taxon>
        <taxon>Sphingobacteriales</taxon>
        <taxon>Sphingobacteriaceae</taxon>
        <taxon>Mucilaginibacter</taxon>
    </lineage>
</organism>
<evidence type="ECO:0000313" key="3">
    <source>
        <dbReference type="Proteomes" id="UP000282759"/>
    </source>
</evidence>
<dbReference type="AlphaFoldDB" id="A0A3S2VND8"/>
<feature type="transmembrane region" description="Helical" evidence="1">
    <location>
        <begin position="159"/>
        <end position="178"/>
    </location>
</feature>
<name>A0A3S2VND8_9SPHI</name>
<dbReference type="PANTHER" id="PTHR36434:SF1">
    <property type="entry name" value="MEMBRANE PROTEASE YUGP-RELATED"/>
    <property type="match status" value="1"/>
</dbReference>
<sequence length="242" mass="26540">MDHLALVTGFITYNSAIFLMIGIALISFIVQGRFRSKFRQYSEMGLLSGLSGAEVAERMLRDHGISDVKVISVEGQLTDHYNPADKTVNLSPDVYHGRSVAAAAVAAHECGHAVQHAKAYSWLTLRSSMVPVINIASTITQWILTIGVMLLFFSHNATVLAIGVIALAVVTSFSFVTLPVEFDASKRALAWLNNNYTVMQTRDEHEQAKDALWWAAMTYVVAALGALATLVYYASMLLGRRD</sequence>
<reference evidence="2 3" key="1">
    <citation type="submission" date="2019-01" db="EMBL/GenBank/DDBJ databases">
        <authorList>
            <person name="Chen W.-M."/>
        </authorList>
    </citation>
    <scope>NUCLEOTIDE SEQUENCE [LARGE SCALE GENOMIC DNA]</scope>
    <source>
        <strain evidence="2 3">YBJ-36</strain>
    </source>
</reference>
<feature type="transmembrane region" description="Helical" evidence="1">
    <location>
        <begin position="211"/>
        <end position="234"/>
    </location>
</feature>
<evidence type="ECO:0000256" key="1">
    <source>
        <dbReference type="SAM" id="Phobius"/>
    </source>
</evidence>
<keyword evidence="1" id="KW-0472">Membrane</keyword>
<evidence type="ECO:0000313" key="2">
    <source>
        <dbReference type="EMBL" id="RVU01457.1"/>
    </source>
</evidence>
<protein>
    <submittedName>
        <fullName evidence="2">Zinc metallopeptidase</fullName>
    </submittedName>
</protein>
<dbReference type="Proteomes" id="UP000282759">
    <property type="component" value="Unassembled WGS sequence"/>
</dbReference>
<keyword evidence="1" id="KW-0812">Transmembrane</keyword>
<dbReference type="EMBL" id="SACK01000002">
    <property type="protein sequence ID" value="RVU01457.1"/>
    <property type="molecule type" value="Genomic_DNA"/>
</dbReference>
<dbReference type="InterPro" id="IPR007395">
    <property type="entry name" value="Zn_peptidase_2"/>
</dbReference>
<dbReference type="Pfam" id="PF04298">
    <property type="entry name" value="Zn_peptidase_2"/>
    <property type="match status" value="1"/>
</dbReference>
<gene>
    <name evidence="2" type="ORF">EOD41_05700</name>
</gene>
<dbReference type="OrthoDB" id="9784298at2"/>
<proteinExistence type="predicted"/>
<dbReference type="PANTHER" id="PTHR36434">
    <property type="entry name" value="MEMBRANE PROTEASE YUGP-RELATED"/>
    <property type="match status" value="1"/>
</dbReference>